<evidence type="ECO:0000313" key="1">
    <source>
        <dbReference type="Proteomes" id="UP000095287"/>
    </source>
</evidence>
<name>A0A1I7ZIX0_9BILA</name>
<organism evidence="1 2">
    <name type="scientific">Steinernema glaseri</name>
    <dbReference type="NCBI Taxonomy" id="37863"/>
    <lineage>
        <taxon>Eukaryota</taxon>
        <taxon>Metazoa</taxon>
        <taxon>Ecdysozoa</taxon>
        <taxon>Nematoda</taxon>
        <taxon>Chromadorea</taxon>
        <taxon>Rhabditida</taxon>
        <taxon>Tylenchina</taxon>
        <taxon>Panagrolaimomorpha</taxon>
        <taxon>Strongyloidoidea</taxon>
        <taxon>Steinernematidae</taxon>
        <taxon>Steinernema</taxon>
    </lineage>
</organism>
<dbReference type="AlphaFoldDB" id="A0A1I7ZIX0"/>
<protein>
    <submittedName>
        <fullName evidence="2">Uncharacterized protein</fullName>
    </submittedName>
</protein>
<reference evidence="2" key="1">
    <citation type="submission" date="2016-11" db="UniProtKB">
        <authorList>
            <consortium name="WormBaseParasite"/>
        </authorList>
    </citation>
    <scope>IDENTIFICATION</scope>
</reference>
<keyword evidence="1" id="KW-1185">Reference proteome</keyword>
<dbReference type="WBParaSite" id="L893_g2665.t1">
    <property type="protein sequence ID" value="L893_g2665.t1"/>
    <property type="gene ID" value="L893_g2665"/>
</dbReference>
<proteinExistence type="predicted"/>
<evidence type="ECO:0000313" key="2">
    <source>
        <dbReference type="WBParaSite" id="L893_g2665.t1"/>
    </source>
</evidence>
<accession>A0A1I7ZIX0</accession>
<sequence>MNQHFPFQWLPLALASENPFIISPFPISLRPYTVTFPFEQVNVSDVVVAIPIATDLALCLHGPERRAGDLNWKSLFWTRIFSG</sequence>
<dbReference type="Proteomes" id="UP000095287">
    <property type="component" value="Unplaced"/>
</dbReference>